<evidence type="ECO:0000313" key="7">
    <source>
        <dbReference type="EnsemblFungi" id="EJT67965"/>
    </source>
</evidence>
<dbReference type="PANTHER" id="PTHR10782">
    <property type="entry name" value="ZINC FINGER MIZ DOMAIN-CONTAINING PROTEIN"/>
    <property type="match status" value="1"/>
</dbReference>
<dbReference type="STRING" id="644352.J3PLI0"/>
<keyword evidence="3" id="KW-0862">Zinc</keyword>
<dbReference type="AlphaFoldDB" id="J3PLI0"/>
<protein>
    <recommendedName>
        <fullName evidence="5">SP-RING-type domain-containing protein</fullName>
    </recommendedName>
</protein>
<reference evidence="6" key="2">
    <citation type="submission" date="2010-07" db="EMBL/GenBank/DDBJ databases">
        <authorList>
            <consortium name="The Broad Institute Genome Sequencing Platform"/>
            <consortium name="Broad Institute Genome Sequencing Center for Infectious Disease"/>
            <person name="Ma L.-J."/>
            <person name="Dead R."/>
            <person name="Young S."/>
            <person name="Zeng Q."/>
            <person name="Koehrsen M."/>
            <person name="Alvarado L."/>
            <person name="Berlin A."/>
            <person name="Chapman S.B."/>
            <person name="Chen Z."/>
            <person name="Freedman E."/>
            <person name="Gellesch M."/>
            <person name="Goldberg J."/>
            <person name="Griggs A."/>
            <person name="Gujja S."/>
            <person name="Heilman E.R."/>
            <person name="Heiman D."/>
            <person name="Hepburn T."/>
            <person name="Howarth C."/>
            <person name="Jen D."/>
            <person name="Larson L."/>
            <person name="Mehta T."/>
            <person name="Neiman D."/>
            <person name="Pearson M."/>
            <person name="Roberts A."/>
            <person name="Saif S."/>
            <person name="Shea T."/>
            <person name="Shenoy N."/>
            <person name="Sisk P."/>
            <person name="Stolte C."/>
            <person name="Sykes S."/>
            <person name="Walk T."/>
            <person name="White J."/>
            <person name="Yandava C."/>
            <person name="Haas B."/>
            <person name="Nusbaum C."/>
            <person name="Birren B."/>
        </authorList>
    </citation>
    <scope>NUCLEOTIDE SEQUENCE</scope>
    <source>
        <strain evidence="6">R3-111a-1</strain>
    </source>
</reference>
<keyword evidence="1" id="KW-0479">Metal-binding</keyword>
<reference evidence="7" key="5">
    <citation type="submission" date="2018-04" db="UniProtKB">
        <authorList>
            <consortium name="EnsemblFungi"/>
        </authorList>
    </citation>
    <scope>IDENTIFICATION</scope>
    <source>
        <strain evidence="7">R3-111a-1</strain>
    </source>
</reference>
<dbReference type="Pfam" id="PF02891">
    <property type="entry name" value="zf-MIZ"/>
    <property type="match status" value="1"/>
</dbReference>
<dbReference type="EMBL" id="GL385880">
    <property type="protein sequence ID" value="EJT67965.1"/>
    <property type="molecule type" value="Genomic_DNA"/>
</dbReference>
<name>J3PLI0_GAET3</name>
<dbReference type="GO" id="GO:0061665">
    <property type="term" value="F:SUMO ligase activity"/>
    <property type="evidence" value="ECO:0007669"/>
    <property type="project" value="TreeGrafter"/>
</dbReference>
<reference evidence="6" key="3">
    <citation type="submission" date="2010-09" db="EMBL/GenBank/DDBJ databases">
        <title>Annotation of Gaeumannomyces graminis var. tritici R3-111a-1.</title>
        <authorList>
            <consortium name="The Broad Institute Genome Sequencing Platform"/>
            <person name="Ma L.-J."/>
            <person name="Dead R."/>
            <person name="Young S.K."/>
            <person name="Zeng Q."/>
            <person name="Gargeya S."/>
            <person name="Fitzgerald M."/>
            <person name="Haas B."/>
            <person name="Abouelleil A."/>
            <person name="Alvarado L."/>
            <person name="Arachchi H.M."/>
            <person name="Berlin A."/>
            <person name="Brown A."/>
            <person name="Chapman S.B."/>
            <person name="Chen Z."/>
            <person name="Dunbar C."/>
            <person name="Freedman E."/>
            <person name="Gearin G."/>
            <person name="Gellesch M."/>
            <person name="Goldberg J."/>
            <person name="Griggs A."/>
            <person name="Gujja S."/>
            <person name="Heiman D."/>
            <person name="Howarth C."/>
            <person name="Larson L."/>
            <person name="Lui A."/>
            <person name="MacDonald P.J.P."/>
            <person name="Mehta T."/>
            <person name="Montmayeur A."/>
            <person name="Murphy C."/>
            <person name="Neiman D."/>
            <person name="Pearson M."/>
            <person name="Priest M."/>
            <person name="Roberts A."/>
            <person name="Saif S."/>
            <person name="Shea T."/>
            <person name="Shenoy N."/>
            <person name="Sisk P."/>
            <person name="Stolte C."/>
            <person name="Sykes S."/>
            <person name="Yandava C."/>
            <person name="Wortman J."/>
            <person name="Nusbaum C."/>
            <person name="Birren B."/>
        </authorList>
    </citation>
    <scope>NUCLEOTIDE SEQUENCE</scope>
    <source>
        <strain evidence="6">R3-111a-1</strain>
    </source>
</reference>
<sequence length="122" mass="14023">MLRVPVEYYAIAVEIIITKSHSSLWNQIRNDQVIPPEKTLEVIRKRISVNNDNDDDSIMVVTEELPIDLADPFSAIMFETPVRGATCTHLECFDLSNWLETRERKPQSRKCISHQADMAVSH</sequence>
<dbReference type="RefSeq" id="XP_009230647.1">
    <property type="nucleotide sequence ID" value="XM_009232383.1"/>
</dbReference>
<gene>
    <name evidence="7" type="primary">20354916</name>
    <name evidence="6" type="ORF">GGTG_14458</name>
</gene>
<dbReference type="HOGENOM" id="CLU_2026886_0_0_1"/>
<proteinExistence type="predicted"/>
<dbReference type="Proteomes" id="UP000006039">
    <property type="component" value="Unassembled WGS sequence"/>
</dbReference>
<dbReference type="InterPro" id="IPR013083">
    <property type="entry name" value="Znf_RING/FYVE/PHD"/>
</dbReference>
<keyword evidence="8" id="KW-1185">Reference proteome</keyword>
<evidence type="ECO:0000313" key="6">
    <source>
        <dbReference type="EMBL" id="EJT67965.1"/>
    </source>
</evidence>
<evidence type="ECO:0000256" key="3">
    <source>
        <dbReference type="ARBA" id="ARBA00022833"/>
    </source>
</evidence>
<reference evidence="7" key="4">
    <citation type="journal article" date="2015" name="G3 (Bethesda)">
        <title>Genome sequences of three phytopathogenic species of the Magnaporthaceae family of fungi.</title>
        <authorList>
            <person name="Okagaki L.H."/>
            <person name="Nunes C.C."/>
            <person name="Sailsbery J."/>
            <person name="Clay B."/>
            <person name="Brown D."/>
            <person name="John T."/>
            <person name="Oh Y."/>
            <person name="Young N."/>
            <person name="Fitzgerald M."/>
            <person name="Haas B.J."/>
            <person name="Zeng Q."/>
            <person name="Young S."/>
            <person name="Adiconis X."/>
            <person name="Fan L."/>
            <person name="Levin J.Z."/>
            <person name="Mitchell T.K."/>
            <person name="Okubara P.A."/>
            <person name="Farman M.L."/>
            <person name="Kohn L.M."/>
            <person name="Birren B."/>
            <person name="Ma L.-J."/>
            <person name="Dean R.A."/>
        </authorList>
    </citation>
    <scope>NUCLEOTIDE SEQUENCE</scope>
    <source>
        <strain evidence="7">R3-111a-1</strain>
    </source>
</reference>
<dbReference type="PROSITE" id="PS51044">
    <property type="entry name" value="ZF_SP_RING"/>
    <property type="match status" value="1"/>
</dbReference>
<dbReference type="GO" id="GO:0000785">
    <property type="term" value="C:chromatin"/>
    <property type="evidence" value="ECO:0007669"/>
    <property type="project" value="TreeGrafter"/>
</dbReference>
<dbReference type="Gene3D" id="3.30.40.10">
    <property type="entry name" value="Zinc/RING finger domain, C3HC4 (zinc finger)"/>
    <property type="match status" value="1"/>
</dbReference>
<feature type="domain" description="SP-RING-type" evidence="5">
    <location>
        <begin position="54"/>
        <end position="122"/>
    </location>
</feature>
<reference evidence="8" key="1">
    <citation type="submission" date="2010-07" db="EMBL/GenBank/DDBJ databases">
        <title>The genome sequence of Gaeumannomyces graminis var. tritici strain R3-111a-1.</title>
        <authorList>
            <consortium name="The Broad Institute Genome Sequencing Platform"/>
            <person name="Ma L.-J."/>
            <person name="Dead R."/>
            <person name="Young S."/>
            <person name="Zeng Q."/>
            <person name="Koehrsen M."/>
            <person name="Alvarado L."/>
            <person name="Berlin A."/>
            <person name="Chapman S.B."/>
            <person name="Chen Z."/>
            <person name="Freedman E."/>
            <person name="Gellesch M."/>
            <person name="Goldberg J."/>
            <person name="Griggs A."/>
            <person name="Gujja S."/>
            <person name="Heilman E.R."/>
            <person name="Heiman D."/>
            <person name="Hepburn T."/>
            <person name="Howarth C."/>
            <person name="Jen D."/>
            <person name="Larson L."/>
            <person name="Mehta T."/>
            <person name="Neiman D."/>
            <person name="Pearson M."/>
            <person name="Roberts A."/>
            <person name="Saif S."/>
            <person name="Shea T."/>
            <person name="Shenoy N."/>
            <person name="Sisk P."/>
            <person name="Stolte C."/>
            <person name="Sykes S."/>
            <person name="Walk T."/>
            <person name="White J."/>
            <person name="Yandava C."/>
            <person name="Haas B."/>
            <person name="Nusbaum C."/>
            <person name="Birren B."/>
        </authorList>
    </citation>
    <scope>NUCLEOTIDE SEQUENCE [LARGE SCALE GENOMIC DNA]</scope>
    <source>
        <strain evidence="8">R3-111a-1</strain>
    </source>
</reference>
<keyword evidence="2 4" id="KW-0863">Zinc-finger</keyword>
<dbReference type="GeneID" id="20354916"/>
<evidence type="ECO:0000313" key="8">
    <source>
        <dbReference type="Proteomes" id="UP000006039"/>
    </source>
</evidence>
<dbReference type="EnsemblFungi" id="EJT67965">
    <property type="protein sequence ID" value="EJT67965"/>
    <property type="gene ID" value="GGTG_14458"/>
</dbReference>
<dbReference type="VEuPathDB" id="FungiDB:GGTG_14458"/>
<dbReference type="GO" id="GO:0016925">
    <property type="term" value="P:protein sumoylation"/>
    <property type="evidence" value="ECO:0007669"/>
    <property type="project" value="TreeGrafter"/>
</dbReference>
<dbReference type="PANTHER" id="PTHR10782:SF4">
    <property type="entry name" value="TONALLI, ISOFORM E"/>
    <property type="match status" value="1"/>
</dbReference>
<evidence type="ECO:0000256" key="2">
    <source>
        <dbReference type="ARBA" id="ARBA00022771"/>
    </source>
</evidence>
<dbReference type="InterPro" id="IPR004181">
    <property type="entry name" value="Znf_MIZ"/>
</dbReference>
<organism evidence="6">
    <name type="scientific">Gaeumannomyces tritici (strain R3-111a-1)</name>
    <name type="common">Wheat and barley take-all root rot fungus</name>
    <name type="synonym">Gaeumannomyces graminis var. tritici</name>
    <dbReference type="NCBI Taxonomy" id="644352"/>
    <lineage>
        <taxon>Eukaryota</taxon>
        <taxon>Fungi</taxon>
        <taxon>Dikarya</taxon>
        <taxon>Ascomycota</taxon>
        <taxon>Pezizomycotina</taxon>
        <taxon>Sordariomycetes</taxon>
        <taxon>Sordariomycetidae</taxon>
        <taxon>Magnaporthales</taxon>
        <taxon>Magnaporthaceae</taxon>
        <taxon>Gaeumannomyces</taxon>
    </lineage>
</organism>
<evidence type="ECO:0000259" key="5">
    <source>
        <dbReference type="PROSITE" id="PS51044"/>
    </source>
</evidence>
<dbReference type="GO" id="GO:0008270">
    <property type="term" value="F:zinc ion binding"/>
    <property type="evidence" value="ECO:0007669"/>
    <property type="project" value="UniProtKB-KW"/>
</dbReference>
<evidence type="ECO:0000256" key="1">
    <source>
        <dbReference type="ARBA" id="ARBA00022723"/>
    </source>
</evidence>
<accession>J3PLI0</accession>
<evidence type="ECO:0000256" key="4">
    <source>
        <dbReference type="PROSITE-ProRule" id="PRU00452"/>
    </source>
</evidence>
<dbReference type="OrthoDB" id="27975at2759"/>